<gene>
    <name evidence="2" type="ORF">BXZ70DRAFT_1012979</name>
</gene>
<comment type="caution">
    <text evidence="2">The sequence shown here is derived from an EMBL/GenBank/DDBJ whole genome shotgun (WGS) entry which is preliminary data.</text>
</comment>
<evidence type="ECO:0000313" key="3">
    <source>
        <dbReference type="Proteomes" id="UP000813824"/>
    </source>
</evidence>
<protein>
    <submittedName>
        <fullName evidence="2">Uncharacterized protein</fullName>
    </submittedName>
</protein>
<evidence type="ECO:0000313" key="2">
    <source>
        <dbReference type="EMBL" id="KAH8077238.1"/>
    </source>
</evidence>
<organism evidence="2 3">
    <name type="scientific">Cristinia sonorae</name>
    <dbReference type="NCBI Taxonomy" id="1940300"/>
    <lineage>
        <taxon>Eukaryota</taxon>
        <taxon>Fungi</taxon>
        <taxon>Dikarya</taxon>
        <taxon>Basidiomycota</taxon>
        <taxon>Agaricomycotina</taxon>
        <taxon>Agaricomycetes</taxon>
        <taxon>Agaricomycetidae</taxon>
        <taxon>Agaricales</taxon>
        <taxon>Pleurotineae</taxon>
        <taxon>Stephanosporaceae</taxon>
        <taxon>Cristinia</taxon>
    </lineage>
</organism>
<name>A0A8K0UED5_9AGAR</name>
<dbReference type="Proteomes" id="UP000813824">
    <property type="component" value="Unassembled WGS sequence"/>
</dbReference>
<sequence length="289" mass="31779">MFVHLPRHSSLTPAHHDVRPFPQTRRFGPYSPKKNASSLRAFLSDAVVALADKDVPSDIRNLLDGLQKELSGDSPLTPDNTPPNNAIPAEEPSVTDGSPDGSGHTQGTYSQEYLITVSVSLPILQELDSCSLALGKRKLSFHEPTSSQPRIGPEDLRRGYMKKFLPCKLSNLIPASREETEAQVSLTGEKLQPIYCGGDVEKNDMYFSRFEDQSIALVARDVPAWLEGMALGAVATPSLEHARSLRYDGERVLCCRNFDAERFGVVSSTHAHRNSQDLTICIVVAFGEF</sequence>
<evidence type="ECO:0000256" key="1">
    <source>
        <dbReference type="SAM" id="MobiDB-lite"/>
    </source>
</evidence>
<feature type="region of interest" description="Disordered" evidence="1">
    <location>
        <begin position="1"/>
        <end position="32"/>
    </location>
</feature>
<keyword evidence="3" id="KW-1185">Reference proteome</keyword>
<reference evidence="2" key="1">
    <citation type="journal article" date="2021" name="New Phytol.">
        <title>Evolutionary innovations through gain and loss of genes in the ectomycorrhizal Boletales.</title>
        <authorList>
            <person name="Wu G."/>
            <person name="Miyauchi S."/>
            <person name="Morin E."/>
            <person name="Kuo A."/>
            <person name="Drula E."/>
            <person name="Varga T."/>
            <person name="Kohler A."/>
            <person name="Feng B."/>
            <person name="Cao Y."/>
            <person name="Lipzen A."/>
            <person name="Daum C."/>
            <person name="Hundley H."/>
            <person name="Pangilinan J."/>
            <person name="Johnson J."/>
            <person name="Barry K."/>
            <person name="LaButti K."/>
            <person name="Ng V."/>
            <person name="Ahrendt S."/>
            <person name="Min B."/>
            <person name="Choi I.G."/>
            <person name="Park H."/>
            <person name="Plett J.M."/>
            <person name="Magnuson J."/>
            <person name="Spatafora J.W."/>
            <person name="Nagy L.G."/>
            <person name="Henrissat B."/>
            <person name="Grigoriev I.V."/>
            <person name="Yang Z.L."/>
            <person name="Xu J."/>
            <person name="Martin F.M."/>
        </authorList>
    </citation>
    <scope>NUCLEOTIDE SEQUENCE</scope>
    <source>
        <strain evidence="2">KKN 215</strain>
    </source>
</reference>
<dbReference type="AlphaFoldDB" id="A0A8K0UED5"/>
<proteinExistence type="predicted"/>
<accession>A0A8K0UED5</accession>
<dbReference type="EMBL" id="JAEVFJ010000065">
    <property type="protein sequence ID" value="KAH8077238.1"/>
    <property type="molecule type" value="Genomic_DNA"/>
</dbReference>
<feature type="region of interest" description="Disordered" evidence="1">
    <location>
        <begin position="70"/>
        <end position="107"/>
    </location>
</feature>